<dbReference type="GO" id="GO:0048034">
    <property type="term" value="P:heme O biosynthetic process"/>
    <property type="evidence" value="ECO:0007669"/>
    <property type="project" value="UniProtKB-UniRule"/>
</dbReference>
<evidence type="ECO:0000256" key="11">
    <source>
        <dbReference type="ARBA" id="ARBA00040810"/>
    </source>
</evidence>
<dbReference type="InterPro" id="IPR000537">
    <property type="entry name" value="UbiA_prenyltransferase"/>
</dbReference>
<dbReference type="GO" id="GO:0005886">
    <property type="term" value="C:plasma membrane"/>
    <property type="evidence" value="ECO:0007669"/>
    <property type="project" value="UniProtKB-SubCell"/>
</dbReference>
<dbReference type="FunFam" id="1.10.357.140:FF:000001">
    <property type="entry name" value="Protoheme IX farnesyltransferase"/>
    <property type="match status" value="1"/>
</dbReference>
<keyword evidence="9 14" id="KW-0472">Membrane</keyword>
<evidence type="ECO:0000256" key="4">
    <source>
        <dbReference type="ARBA" id="ARBA00022475"/>
    </source>
</evidence>
<comment type="similarity">
    <text evidence="14">Belongs to the UbiA prenyltransferase family. Protoheme IX farnesyltransferase subfamily.</text>
</comment>
<evidence type="ECO:0000256" key="1">
    <source>
        <dbReference type="ARBA" id="ARBA00004651"/>
    </source>
</evidence>
<dbReference type="InterPro" id="IPR030470">
    <property type="entry name" value="UbiA_prenylTrfase_CS"/>
</dbReference>
<dbReference type="Pfam" id="PF01040">
    <property type="entry name" value="UbiA"/>
    <property type="match status" value="1"/>
</dbReference>
<comment type="subcellular location">
    <subcellularLocation>
        <location evidence="1 14">Cell membrane</location>
        <topology evidence="1 14">Multi-pass membrane protein</topology>
    </subcellularLocation>
</comment>
<organism evidence="15 16">
    <name type="scientific">Cohaesibacter gelatinilyticus</name>
    <dbReference type="NCBI Taxonomy" id="372072"/>
    <lineage>
        <taxon>Bacteria</taxon>
        <taxon>Pseudomonadati</taxon>
        <taxon>Pseudomonadota</taxon>
        <taxon>Alphaproteobacteria</taxon>
        <taxon>Hyphomicrobiales</taxon>
        <taxon>Cohaesibacteraceae</taxon>
    </lineage>
</organism>
<reference evidence="15 16" key="1">
    <citation type="submission" date="2017-09" db="EMBL/GenBank/DDBJ databases">
        <authorList>
            <person name="Ehlers B."/>
            <person name="Leendertz F.H."/>
        </authorList>
    </citation>
    <scope>NUCLEOTIDE SEQUENCE [LARGE SCALE GENOMIC DNA]</scope>
    <source>
        <strain evidence="15 16">DSM 18289</strain>
    </source>
</reference>
<feature type="transmembrane region" description="Helical" evidence="14">
    <location>
        <begin position="171"/>
        <end position="195"/>
    </location>
</feature>
<evidence type="ECO:0000313" key="16">
    <source>
        <dbReference type="Proteomes" id="UP000219439"/>
    </source>
</evidence>
<dbReference type="OrthoDB" id="9814417at2"/>
<evidence type="ECO:0000256" key="12">
    <source>
        <dbReference type="ARBA" id="ARBA00042475"/>
    </source>
</evidence>
<evidence type="ECO:0000256" key="10">
    <source>
        <dbReference type="ARBA" id="ARBA00030253"/>
    </source>
</evidence>
<comment type="miscellaneous">
    <text evidence="14">Carbon 2 of the heme B porphyrin ring is defined according to the Fischer nomenclature.</text>
</comment>
<dbReference type="RefSeq" id="WP_097151482.1">
    <property type="nucleotide sequence ID" value="NZ_OBEL01000001.1"/>
</dbReference>
<dbReference type="EMBL" id="OBEL01000001">
    <property type="protein sequence ID" value="SNZ05455.1"/>
    <property type="molecule type" value="Genomic_DNA"/>
</dbReference>
<feature type="transmembrane region" description="Helical" evidence="14">
    <location>
        <begin position="34"/>
        <end position="51"/>
    </location>
</feature>
<dbReference type="InterPro" id="IPR044878">
    <property type="entry name" value="UbiA_sf"/>
</dbReference>
<dbReference type="Gene3D" id="1.10.357.140">
    <property type="entry name" value="UbiA prenyltransferase"/>
    <property type="match status" value="1"/>
</dbReference>
<evidence type="ECO:0000256" key="2">
    <source>
        <dbReference type="ARBA" id="ARBA00004919"/>
    </source>
</evidence>
<dbReference type="EC" id="2.5.1.141" evidence="3 14"/>
<feature type="transmembrane region" description="Helical" evidence="14">
    <location>
        <begin position="232"/>
        <end position="249"/>
    </location>
</feature>
<keyword evidence="6 14" id="KW-0812">Transmembrane</keyword>
<gene>
    <name evidence="14" type="primary">ctaB</name>
    <name evidence="15" type="ORF">SAMN06265368_0123</name>
</gene>
<evidence type="ECO:0000256" key="14">
    <source>
        <dbReference type="HAMAP-Rule" id="MF_00154"/>
    </source>
</evidence>
<evidence type="ECO:0000256" key="5">
    <source>
        <dbReference type="ARBA" id="ARBA00022679"/>
    </source>
</evidence>
<feature type="transmembrane region" description="Helical" evidence="14">
    <location>
        <begin position="256"/>
        <end position="275"/>
    </location>
</feature>
<dbReference type="AlphaFoldDB" id="A0A285N7K3"/>
<evidence type="ECO:0000313" key="15">
    <source>
        <dbReference type="EMBL" id="SNZ05455.1"/>
    </source>
</evidence>
<dbReference type="GO" id="GO:0008495">
    <property type="term" value="F:protoheme IX farnesyltransferase activity"/>
    <property type="evidence" value="ECO:0007669"/>
    <property type="project" value="UniProtKB-UniRule"/>
</dbReference>
<evidence type="ECO:0000256" key="7">
    <source>
        <dbReference type="ARBA" id="ARBA00022989"/>
    </source>
</evidence>
<feature type="transmembrane region" description="Helical" evidence="14">
    <location>
        <begin position="104"/>
        <end position="124"/>
    </location>
</feature>
<dbReference type="PANTHER" id="PTHR43448">
    <property type="entry name" value="PROTOHEME IX FARNESYLTRANSFERASE, MITOCHONDRIAL"/>
    <property type="match status" value="1"/>
</dbReference>
<dbReference type="PROSITE" id="PS00943">
    <property type="entry name" value="UBIA"/>
    <property type="match status" value="1"/>
</dbReference>
<evidence type="ECO:0000256" key="9">
    <source>
        <dbReference type="ARBA" id="ARBA00023136"/>
    </source>
</evidence>
<comment type="function">
    <text evidence="14">Converts heme B (protoheme IX) to heme O by substitution of the vinyl group on carbon 2 of heme B porphyrin ring with a hydroxyethyl farnesyl side group.</text>
</comment>
<evidence type="ECO:0000256" key="3">
    <source>
        <dbReference type="ARBA" id="ARBA00012292"/>
    </source>
</evidence>
<keyword evidence="7 14" id="KW-1133">Transmembrane helix</keyword>
<dbReference type="NCBIfam" id="NF003349">
    <property type="entry name" value="PRK04375.1-2"/>
    <property type="match status" value="1"/>
</dbReference>
<proteinExistence type="inferred from homology"/>
<feature type="transmembrane region" description="Helical" evidence="14">
    <location>
        <begin position="287"/>
        <end position="307"/>
    </location>
</feature>
<feature type="transmembrane region" description="Helical" evidence="14">
    <location>
        <begin position="63"/>
        <end position="83"/>
    </location>
</feature>
<sequence length="321" mass="34335">MSVVEQTSQARSLSDAEFGSADVRDYIALLKPRVMSLVVFTAFVGLVVAMTMQPGTIHPLEGIIAILCIAIGGGASGALNMWYDADIDRIMKRTATRPIPAGKITPDQALAFGLILSIASVLVLGVLVNWLAAGLLAFTIFFYAVVYTMWLKRSTPQNIVIGGAAGAFPPMIGWAAVTGTVTIESIVLFLIIFMWTPPHFWALALLKSDDYKNAGVPMLPVVAGEDVTRSQILLYSLVVVPLGVTPALLGFAGMSYAALSSVLGLVFLIAAYRVYHLREGAPARKAAGQMFGFSILYLFALYATLLAEHLMGLEMLPSVFG</sequence>
<accession>A0A285N7K3</accession>
<name>A0A285N7K3_9HYPH</name>
<evidence type="ECO:0000256" key="13">
    <source>
        <dbReference type="ARBA" id="ARBA00047690"/>
    </source>
</evidence>
<dbReference type="NCBIfam" id="TIGR01473">
    <property type="entry name" value="cyoE_ctaB"/>
    <property type="match status" value="1"/>
</dbReference>
<feature type="transmembrane region" description="Helical" evidence="14">
    <location>
        <begin position="130"/>
        <end position="150"/>
    </location>
</feature>
<comment type="catalytic activity">
    <reaction evidence="13 14">
        <text>heme b + (2E,6E)-farnesyl diphosphate + H2O = Fe(II)-heme o + diphosphate</text>
        <dbReference type="Rhea" id="RHEA:28070"/>
        <dbReference type="ChEBI" id="CHEBI:15377"/>
        <dbReference type="ChEBI" id="CHEBI:33019"/>
        <dbReference type="ChEBI" id="CHEBI:60344"/>
        <dbReference type="ChEBI" id="CHEBI:60530"/>
        <dbReference type="ChEBI" id="CHEBI:175763"/>
        <dbReference type="EC" id="2.5.1.141"/>
    </reaction>
</comment>
<dbReference type="Proteomes" id="UP000219439">
    <property type="component" value="Unassembled WGS sequence"/>
</dbReference>
<dbReference type="UniPathway" id="UPA00834">
    <property type="reaction ID" value="UER00712"/>
</dbReference>
<keyword evidence="8 14" id="KW-0350">Heme biosynthesis</keyword>
<dbReference type="HAMAP" id="MF_00154">
    <property type="entry name" value="CyoE_CtaB"/>
    <property type="match status" value="1"/>
</dbReference>
<protein>
    <recommendedName>
        <fullName evidence="11 14">Protoheme IX farnesyltransferase</fullName>
        <ecNumber evidence="3 14">2.5.1.141</ecNumber>
    </recommendedName>
    <alternativeName>
        <fullName evidence="12 14">Heme B farnesyltransferase</fullName>
    </alternativeName>
    <alternativeName>
        <fullName evidence="10 14">Heme O synthase</fullName>
    </alternativeName>
</protein>
<evidence type="ECO:0000256" key="6">
    <source>
        <dbReference type="ARBA" id="ARBA00022692"/>
    </source>
</evidence>
<dbReference type="PANTHER" id="PTHR43448:SF7">
    <property type="entry name" value="4-HYDROXYBENZOATE SOLANESYLTRANSFERASE"/>
    <property type="match status" value="1"/>
</dbReference>
<keyword evidence="4 14" id="KW-1003">Cell membrane</keyword>
<dbReference type="CDD" id="cd13957">
    <property type="entry name" value="PT_UbiA_Cox10"/>
    <property type="match status" value="1"/>
</dbReference>
<dbReference type="InterPro" id="IPR006369">
    <property type="entry name" value="Protohaem_IX_farnesylTrfase"/>
</dbReference>
<comment type="pathway">
    <text evidence="2 14">Porphyrin-containing compound metabolism; heme O biosynthesis; heme O from protoheme: step 1/1.</text>
</comment>
<evidence type="ECO:0000256" key="8">
    <source>
        <dbReference type="ARBA" id="ARBA00023133"/>
    </source>
</evidence>
<keyword evidence="16" id="KW-1185">Reference proteome</keyword>
<keyword evidence="5 14" id="KW-0808">Transferase</keyword>